<evidence type="ECO:0000313" key="3">
    <source>
        <dbReference type="Proteomes" id="UP000649573"/>
    </source>
</evidence>
<dbReference type="RefSeq" id="WP_189260058.1">
    <property type="nucleotide sequence ID" value="NZ_BMRE01000113.1"/>
</dbReference>
<accession>A0ABQ2VI26</accession>
<protein>
    <submittedName>
        <fullName evidence="2">Uncharacterized protein</fullName>
    </submittedName>
</protein>
<dbReference type="Proteomes" id="UP000649573">
    <property type="component" value="Unassembled WGS sequence"/>
</dbReference>
<evidence type="ECO:0000256" key="1">
    <source>
        <dbReference type="SAM" id="MobiDB-lite"/>
    </source>
</evidence>
<feature type="region of interest" description="Disordered" evidence="1">
    <location>
        <begin position="40"/>
        <end position="60"/>
    </location>
</feature>
<organism evidence="2 3">
    <name type="scientific">Lentzea flava</name>
    <dbReference type="NCBI Taxonomy" id="103732"/>
    <lineage>
        <taxon>Bacteria</taxon>
        <taxon>Bacillati</taxon>
        <taxon>Actinomycetota</taxon>
        <taxon>Actinomycetes</taxon>
        <taxon>Pseudonocardiales</taxon>
        <taxon>Pseudonocardiaceae</taxon>
        <taxon>Lentzea</taxon>
    </lineage>
</organism>
<reference evidence="3" key="1">
    <citation type="journal article" date="2019" name="Int. J. Syst. Evol. Microbiol.">
        <title>The Global Catalogue of Microorganisms (GCM) 10K type strain sequencing project: providing services to taxonomists for standard genome sequencing and annotation.</title>
        <authorList>
            <consortium name="The Broad Institute Genomics Platform"/>
            <consortium name="The Broad Institute Genome Sequencing Center for Infectious Disease"/>
            <person name="Wu L."/>
            <person name="Ma J."/>
        </authorList>
    </citation>
    <scope>NUCLEOTIDE SEQUENCE [LARGE SCALE GENOMIC DNA]</scope>
    <source>
        <strain evidence="3">JCM 3296</strain>
    </source>
</reference>
<evidence type="ECO:0000313" key="2">
    <source>
        <dbReference type="EMBL" id="GGU87435.1"/>
    </source>
</evidence>
<proteinExistence type="predicted"/>
<keyword evidence="3" id="KW-1185">Reference proteome</keyword>
<sequence>MARNRNTSVAANDVAAPDILVGITGTLHKDPPPIYRELAQLLGDPTADPDDRDATTTADR</sequence>
<name>A0ABQ2VI26_9PSEU</name>
<gene>
    <name evidence="2" type="ORF">GCM10010178_91540</name>
</gene>
<comment type="caution">
    <text evidence="2">The sequence shown here is derived from an EMBL/GenBank/DDBJ whole genome shotgun (WGS) entry which is preliminary data.</text>
</comment>
<dbReference type="EMBL" id="BMRE01000113">
    <property type="protein sequence ID" value="GGU87435.1"/>
    <property type="molecule type" value="Genomic_DNA"/>
</dbReference>